<accession>A0A3S8ZWV1</accession>
<gene>
    <name evidence="1" type="ORF">EJO50_16330</name>
</gene>
<proteinExistence type="predicted"/>
<dbReference type="AlphaFoldDB" id="A0A3S8ZWV1"/>
<reference evidence="1 2" key="1">
    <citation type="submission" date="2018-12" db="EMBL/GenBank/DDBJ databases">
        <title>Complete genome sequence of Iodobacter sp. H11R3.</title>
        <authorList>
            <person name="Bae J.-W."/>
        </authorList>
    </citation>
    <scope>NUCLEOTIDE SEQUENCE [LARGE SCALE GENOMIC DNA]</scope>
    <source>
        <strain evidence="1 2">H11R3</strain>
    </source>
</reference>
<organism evidence="1 2">
    <name type="scientific">Iodobacter ciconiae</name>
    <dbReference type="NCBI Taxonomy" id="2496266"/>
    <lineage>
        <taxon>Bacteria</taxon>
        <taxon>Pseudomonadati</taxon>
        <taxon>Pseudomonadota</taxon>
        <taxon>Betaproteobacteria</taxon>
        <taxon>Neisseriales</taxon>
        <taxon>Chitinibacteraceae</taxon>
        <taxon>Iodobacter</taxon>
    </lineage>
</organism>
<dbReference type="Proteomes" id="UP000282438">
    <property type="component" value="Chromosome"/>
</dbReference>
<evidence type="ECO:0000313" key="2">
    <source>
        <dbReference type="Proteomes" id="UP000282438"/>
    </source>
</evidence>
<name>A0A3S8ZWV1_9NEIS</name>
<keyword evidence="2" id="KW-1185">Reference proteome</keyword>
<dbReference type="OrthoDB" id="583824at2"/>
<dbReference type="RefSeq" id="WP_125975943.1">
    <property type="nucleotide sequence ID" value="NZ_CP034433.1"/>
</dbReference>
<evidence type="ECO:0000313" key="1">
    <source>
        <dbReference type="EMBL" id="AZN37894.1"/>
    </source>
</evidence>
<sequence>MILQFNSGPAGVHPGPEQREIQLLMMQRIAHAWGGACLSEEYSGIQTHLSFSCSKGHQWEKTPAMILSGHFCSVCNSRSKKALKAMQALATERGWHCLSASLSLKIVSFVRITIF</sequence>
<dbReference type="EMBL" id="CP034433">
    <property type="protein sequence ID" value="AZN37894.1"/>
    <property type="molecule type" value="Genomic_DNA"/>
</dbReference>
<dbReference type="KEGG" id="iod:EJO50_16330"/>
<protein>
    <submittedName>
        <fullName evidence="1">Uncharacterized protein</fullName>
    </submittedName>
</protein>